<comment type="function">
    <text evidence="6">Quinone reductase that provides resistance to thiol-specific stress caused by electrophilic quinones.</text>
</comment>
<dbReference type="GO" id="GO:0016655">
    <property type="term" value="F:oxidoreductase activity, acting on NAD(P)H, quinone or similar compound as acceptor"/>
    <property type="evidence" value="ECO:0007669"/>
    <property type="project" value="InterPro"/>
</dbReference>
<protein>
    <recommendedName>
        <fullName evidence="6">FMN dependent NADH:quinone oxidoreductase</fullName>
        <ecNumber evidence="6">1.6.5.-</ecNumber>
    </recommendedName>
    <alternativeName>
        <fullName evidence="6">Azo-dye reductase</fullName>
    </alternativeName>
    <alternativeName>
        <fullName evidence="6">FMN-dependent NADH-azo compound oxidoreductase</fullName>
    </alternativeName>
    <alternativeName>
        <fullName evidence="6">FMN-dependent NADH-azoreductase</fullName>
        <ecNumber evidence="6">1.7.1.17</ecNumber>
    </alternativeName>
</protein>
<feature type="binding site" evidence="6">
    <location>
        <begin position="21"/>
        <end position="23"/>
    </location>
    <ligand>
        <name>FMN</name>
        <dbReference type="ChEBI" id="CHEBI:58210"/>
    </ligand>
</feature>
<dbReference type="HAMAP" id="MF_01216">
    <property type="entry name" value="Azoreductase_type1"/>
    <property type="match status" value="1"/>
</dbReference>
<evidence type="ECO:0000256" key="4">
    <source>
        <dbReference type="ARBA" id="ARBA00023027"/>
    </source>
</evidence>
<dbReference type="KEGG" id="gai:IMCC3135_28985"/>
<evidence type="ECO:0000259" key="7">
    <source>
        <dbReference type="Pfam" id="PF02525"/>
    </source>
</evidence>
<evidence type="ECO:0000256" key="3">
    <source>
        <dbReference type="ARBA" id="ARBA00023002"/>
    </source>
</evidence>
<dbReference type="GO" id="GO:0016652">
    <property type="term" value="F:oxidoreductase activity, acting on NAD(P)H as acceptor"/>
    <property type="evidence" value="ECO:0007669"/>
    <property type="project" value="UniProtKB-UniRule"/>
</dbReference>
<dbReference type="EC" id="1.6.5.-" evidence="6"/>
<dbReference type="InterPro" id="IPR029039">
    <property type="entry name" value="Flavoprotein-like_sf"/>
</dbReference>
<dbReference type="InterPro" id="IPR050104">
    <property type="entry name" value="FMN-dep_NADH:Q_OxRdtase_AzoR1"/>
</dbReference>
<name>A0A2Z2P106_9GAMM</name>
<sequence>MNDKKTNNVLLLNSSAKLTGSISRKLAAQVVANLEKHGKADSVVERDLAAGLPFVDENWVNANFTPADQRSDVQKQTLSLSDSLVDELMQADTLVLGVPIYNFGVPATFKAWVDMIARAGKTFQYTATGPEGLIADKKVYLVIASGGTPIGSGYDFASGYVKHALSFVGITDVTIIDAAEVASKGIEAVLQSAEQQISEIDYALSA</sequence>
<accession>A0A2Z2P106</accession>
<keyword evidence="9" id="KW-1185">Reference proteome</keyword>
<feature type="domain" description="Flavodoxin-like fold" evidence="7">
    <location>
        <begin position="8"/>
        <end position="199"/>
    </location>
</feature>
<comment type="function">
    <text evidence="6">Also exhibits azoreductase activity. Catalyzes the reductive cleavage of the azo bond in aromatic azo compounds to the corresponding amines.</text>
</comment>
<dbReference type="SUPFAM" id="SSF52218">
    <property type="entry name" value="Flavoproteins"/>
    <property type="match status" value="1"/>
</dbReference>
<dbReference type="Proteomes" id="UP000250079">
    <property type="component" value="Chromosome"/>
</dbReference>
<dbReference type="GO" id="GO:0010181">
    <property type="term" value="F:FMN binding"/>
    <property type="evidence" value="ECO:0007669"/>
    <property type="project" value="UniProtKB-UniRule"/>
</dbReference>
<dbReference type="PANTHER" id="PTHR43741">
    <property type="entry name" value="FMN-DEPENDENT NADH-AZOREDUCTASE 1"/>
    <property type="match status" value="1"/>
</dbReference>
<dbReference type="Gene3D" id="3.40.50.360">
    <property type="match status" value="1"/>
</dbReference>
<evidence type="ECO:0000313" key="9">
    <source>
        <dbReference type="Proteomes" id="UP000250079"/>
    </source>
</evidence>
<comment type="catalytic activity">
    <reaction evidence="5">
        <text>N,N-dimethyl-1,4-phenylenediamine + anthranilate + 2 NAD(+) = 2-(4-dimethylaminophenyl)diazenylbenzoate + 2 NADH + 2 H(+)</text>
        <dbReference type="Rhea" id="RHEA:55872"/>
        <dbReference type="ChEBI" id="CHEBI:15378"/>
        <dbReference type="ChEBI" id="CHEBI:15783"/>
        <dbReference type="ChEBI" id="CHEBI:16567"/>
        <dbReference type="ChEBI" id="CHEBI:57540"/>
        <dbReference type="ChEBI" id="CHEBI:57945"/>
        <dbReference type="ChEBI" id="CHEBI:71579"/>
        <dbReference type="EC" id="1.7.1.17"/>
    </reaction>
    <physiologicalReaction direction="right-to-left" evidence="5">
        <dbReference type="Rhea" id="RHEA:55874"/>
    </physiologicalReaction>
</comment>
<keyword evidence="4 6" id="KW-0520">NAD</keyword>
<evidence type="ECO:0000256" key="2">
    <source>
        <dbReference type="ARBA" id="ARBA00022643"/>
    </source>
</evidence>
<dbReference type="EC" id="1.7.1.17" evidence="6"/>
<keyword evidence="3 6" id="KW-0560">Oxidoreductase</keyword>
<evidence type="ECO:0000256" key="5">
    <source>
        <dbReference type="ARBA" id="ARBA00048542"/>
    </source>
</evidence>
<dbReference type="OrthoDB" id="9787136at2"/>
<comment type="caution">
    <text evidence="6">Lacks conserved residue(s) required for the propagation of feature annotation.</text>
</comment>
<reference evidence="8 9" key="1">
    <citation type="submission" date="2016-12" db="EMBL/GenBank/DDBJ databases">
        <authorList>
            <person name="Song W.-J."/>
            <person name="Kurnit D.M."/>
        </authorList>
    </citation>
    <scope>NUCLEOTIDE SEQUENCE [LARGE SCALE GENOMIC DNA]</scope>
    <source>
        <strain evidence="8 9">IMCC3135</strain>
    </source>
</reference>
<comment type="cofactor">
    <cofactor evidence="6">
        <name>FMN</name>
        <dbReference type="ChEBI" id="CHEBI:58210"/>
    </cofactor>
    <text evidence="6">Binds 1 FMN per subunit.</text>
</comment>
<keyword evidence="1 6" id="KW-0285">Flavoprotein</keyword>
<comment type="similarity">
    <text evidence="6">Belongs to the azoreductase type 1 family.</text>
</comment>
<dbReference type="GO" id="GO:0009055">
    <property type="term" value="F:electron transfer activity"/>
    <property type="evidence" value="ECO:0007669"/>
    <property type="project" value="UniProtKB-UniRule"/>
</dbReference>
<proteinExistence type="inferred from homology"/>
<comment type="catalytic activity">
    <reaction evidence="6">
        <text>2 a quinone + NADH + H(+) = 2 a 1,4-benzosemiquinone + NAD(+)</text>
        <dbReference type="Rhea" id="RHEA:65952"/>
        <dbReference type="ChEBI" id="CHEBI:15378"/>
        <dbReference type="ChEBI" id="CHEBI:57540"/>
        <dbReference type="ChEBI" id="CHEBI:57945"/>
        <dbReference type="ChEBI" id="CHEBI:132124"/>
        <dbReference type="ChEBI" id="CHEBI:134225"/>
    </reaction>
</comment>
<organism evidence="8 9">
    <name type="scientific">Granulosicoccus antarcticus IMCC3135</name>
    <dbReference type="NCBI Taxonomy" id="1192854"/>
    <lineage>
        <taxon>Bacteria</taxon>
        <taxon>Pseudomonadati</taxon>
        <taxon>Pseudomonadota</taxon>
        <taxon>Gammaproteobacteria</taxon>
        <taxon>Chromatiales</taxon>
        <taxon>Granulosicoccaceae</taxon>
        <taxon>Granulosicoccus</taxon>
    </lineage>
</organism>
<dbReference type="PANTHER" id="PTHR43741:SF4">
    <property type="entry name" value="FMN-DEPENDENT NADH:QUINONE OXIDOREDUCTASE"/>
    <property type="match status" value="1"/>
</dbReference>
<evidence type="ECO:0000256" key="1">
    <source>
        <dbReference type="ARBA" id="ARBA00022630"/>
    </source>
</evidence>
<evidence type="ECO:0000256" key="6">
    <source>
        <dbReference type="HAMAP-Rule" id="MF_01216"/>
    </source>
</evidence>
<dbReference type="AlphaFoldDB" id="A0A2Z2P106"/>
<gene>
    <name evidence="6 8" type="primary">azoR</name>
    <name evidence="8" type="ORF">IMCC3135_28985</name>
</gene>
<feature type="binding site" evidence="6">
    <location>
        <position position="15"/>
    </location>
    <ligand>
        <name>FMN</name>
        <dbReference type="ChEBI" id="CHEBI:58210"/>
    </ligand>
</feature>
<keyword evidence="2 6" id="KW-0288">FMN</keyword>
<dbReference type="InterPro" id="IPR023048">
    <property type="entry name" value="NADH:quinone_OxRdtase_FMN_depd"/>
</dbReference>
<comment type="subunit">
    <text evidence="6">Homodimer.</text>
</comment>
<dbReference type="InterPro" id="IPR003680">
    <property type="entry name" value="Flavodoxin_fold"/>
</dbReference>
<dbReference type="EMBL" id="CP018632">
    <property type="protein sequence ID" value="ASJ75848.1"/>
    <property type="molecule type" value="Genomic_DNA"/>
</dbReference>
<dbReference type="Pfam" id="PF02525">
    <property type="entry name" value="Flavodoxin_2"/>
    <property type="match status" value="1"/>
</dbReference>
<dbReference type="RefSeq" id="WP_088920697.1">
    <property type="nucleotide sequence ID" value="NZ_CP018632.1"/>
</dbReference>
<evidence type="ECO:0000313" key="8">
    <source>
        <dbReference type="EMBL" id="ASJ75848.1"/>
    </source>
</evidence>